<dbReference type="PROSITE" id="PS50067">
    <property type="entry name" value="KINESIN_MOTOR_2"/>
    <property type="match status" value="1"/>
</dbReference>
<feature type="binding site" evidence="3">
    <location>
        <begin position="158"/>
        <end position="165"/>
    </location>
    <ligand>
        <name>ATP</name>
        <dbReference type="ChEBI" id="CHEBI:30616"/>
    </ligand>
</feature>
<dbReference type="InterPro" id="IPR019734">
    <property type="entry name" value="TPR_rpt"/>
</dbReference>
<dbReference type="EMBL" id="CAVNYO010000405">
    <property type="protein sequence ID" value="CAK5276089.1"/>
    <property type="molecule type" value="Genomic_DNA"/>
</dbReference>
<comment type="caution">
    <text evidence="8">The sequence shown here is derived from an EMBL/GenBank/DDBJ whole genome shotgun (WGS) entry which is preliminary data.</text>
</comment>
<dbReference type="InterPro" id="IPR001752">
    <property type="entry name" value="Kinesin_motor_dom"/>
</dbReference>
<evidence type="ECO:0000256" key="6">
    <source>
        <dbReference type="SAM" id="MobiDB-lite"/>
    </source>
</evidence>
<evidence type="ECO:0000313" key="8">
    <source>
        <dbReference type="EMBL" id="CAK5276089.1"/>
    </source>
</evidence>
<dbReference type="SUPFAM" id="SSF52540">
    <property type="entry name" value="P-loop containing nucleoside triphosphate hydrolases"/>
    <property type="match status" value="1"/>
</dbReference>
<dbReference type="GO" id="GO:0007018">
    <property type="term" value="P:microtubule-based movement"/>
    <property type="evidence" value="ECO:0007669"/>
    <property type="project" value="InterPro"/>
</dbReference>
<accession>A0AAD2HG79</accession>
<evidence type="ECO:0000256" key="4">
    <source>
        <dbReference type="PROSITE-ProRule" id="PRU00339"/>
    </source>
</evidence>
<dbReference type="PANTHER" id="PTHR47969:SF9">
    <property type="entry name" value="KINESIN-LIKE PROTEIN"/>
    <property type="match status" value="1"/>
</dbReference>
<evidence type="ECO:0000256" key="1">
    <source>
        <dbReference type="ARBA" id="ARBA00022741"/>
    </source>
</evidence>
<gene>
    <name evidence="8" type="ORF">MYCIT1_LOCUS24214</name>
</gene>
<feature type="region of interest" description="Disordered" evidence="6">
    <location>
        <begin position="764"/>
        <end position="786"/>
    </location>
</feature>
<dbReference type="CDD" id="cd00106">
    <property type="entry name" value="KISc"/>
    <property type="match status" value="1"/>
</dbReference>
<evidence type="ECO:0000256" key="3">
    <source>
        <dbReference type="PROSITE-ProRule" id="PRU00283"/>
    </source>
</evidence>
<dbReference type="Gene3D" id="3.40.850.10">
    <property type="entry name" value="Kinesin motor domain"/>
    <property type="match status" value="1"/>
</dbReference>
<evidence type="ECO:0000259" key="7">
    <source>
        <dbReference type="PROSITE" id="PS50067"/>
    </source>
</evidence>
<dbReference type="InterPro" id="IPR027417">
    <property type="entry name" value="P-loop_NTPase"/>
</dbReference>
<evidence type="ECO:0000256" key="2">
    <source>
        <dbReference type="ARBA" id="ARBA00022840"/>
    </source>
</evidence>
<dbReference type="InterPro" id="IPR019821">
    <property type="entry name" value="Kinesin_motor_CS"/>
</dbReference>
<keyword evidence="1 3" id="KW-0547">Nucleotide-binding</keyword>
<dbReference type="GO" id="GO:0051231">
    <property type="term" value="P:spindle elongation"/>
    <property type="evidence" value="ECO:0007669"/>
    <property type="project" value="TreeGrafter"/>
</dbReference>
<feature type="region of interest" description="Disordered" evidence="6">
    <location>
        <begin position="495"/>
        <end position="546"/>
    </location>
</feature>
<evidence type="ECO:0000313" key="9">
    <source>
        <dbReference type="Proteomes" id="UP001295794"/>
    </source>
</evidence>
<comment type="similarity">
    <text evidence="3 5">Belongs to the TRAFAC class myosin-kinesin ATPase superfamily. Kinesin family.</text>
</comment>
<name>A0AAD2HG79_9AGAR</name>
<evidence type="ECO:0000256" key="5">
    <source>
        <dbReference type="RuleBase" id="RU000394"/>
    </source>
</evidence>
<dbReference type="GO" id="GO:0007052">
    <property type="term" value="P:mitotic spindle organization"/>
    <property type="evidence" value="ECO:0007669"/>
    <property type="project" value="TreeGrafter"/>
</dbReference>
<keyword evidence="3 5" id="KW-0505">Motor protein</keyword>
<dbReference type="PANTHER" id="PTHR47969">
    <property type="entry name" value="CHROMOSOME-ASSOCIATED KINESIN KIF4A-RELATED"/>
    <property type="match status" value="1"/>
</dbReference>
<feature type="repeat" description="TPR" evidence="4">
    <location>
        <begin position="591"/>
        <end position="624"/>
    </location>
</feature>
<dbReference type="InterPro" id="IPR027640">
    <property type="entry name" value="Kinesin-like_fam"/>
</dbReference>
<keyword evidence="2 3" id="KW-0067">ATP-binding</keyword>
<dbReference type="Pfam" id="PF00225">
    <property type="entry name" value="Kinesin"/>
    <property type="match status" value="1"/>
</dbReference>
<organism evidence="8 9">
    <name type="scientific">Mycena citricolor</name>
    <dbReference type="NCBI Taxonomy" id="2018698"/>
    <lineage>
        <taxon>Eukaryota</taxon>
        <taxon>Fungi</taxon>
        <taxon>Dikarya</taxon>
        <taxon>Basidiomycota</taxon>
        <taxon>Agaricomycotina</taxon>
        <taxon>Agaricomycetes</taxon>
        <taxon>Agaricomycetidae</taxon>
        <taxon>Agaricales</taxon>
        <taxon>Marasmiineae</taxon>
        <taxon>Mycenaceae</taxon>
        <taxon>Mycena</taxon>
    </lineage>
</organism>
<keyword evidence="5" id="KW-0493">Microtubule</keyword>
<dbReference type="AlphaFoldDB" id="A0AAD2HG79"/>
<dbReference type="SMART" id="SM00129">
    <property type="entry name" value="KISc"/>
    <property type="match status" value="1"/>
</dbReference>
<dbReference type="GO" id="GO:0005874">
    <property type="term" value="C:microtubule"/>
    <property type="evidence" value="ECO:0007669"/>
    <property type="project" value="UniProtKB-KW"/>
</dbReference>
<dbReference type="PROSITE" id="PS50005">
    <property type="entry name" value="TPR"/>
    <property type="match status" value="1"/>
</dbReference>
<dbReference type="PROSITE" id="PS00411">
    <property type="entry name" value="KINESIN_MOTOR_1"/>
    <property type="match status" value="1"/>
</dbReference>
<dbReference type="GO" id="GO:0005524">
    <property type="term" value="F:ATP binding"/>
    <property type="evidence" value="ECO:0007669"/>
    <property type="project" value="UniProtKB-UniRule"/>
</dbReference>
<dbReference type="GO" id="GO:0003777">
    <property type="term" value="F:microtubule motor activity"/>
    <property type="evidence" value="ECO:0007669"/>
    <property type="project" value="InterPro"/>
</dbReference>
<keyword evidence="9" id="KW-1185">Reference proteome</keyword>
<dbReference type="Proteomes" id="UP001295794">
    <property type="component" value="Unassembled WGS sequence"/>
</dbReference>
<dbReference type="InterPro" id="IPR036961">
    <property type="entry name" value="Kinesin_motor_dom_sf"/>
</dbReference>
<feature type="compositionally biased region" description="Basic and acidic residues" evidence="6">
    <location>
        <begin position="495"/>
        <end position="531"/>
    </location>
</feature>
<reference evidence="8" key="1">
    <citation type="submission" date="2023-11" db="EMBL/GenBank/DDBJ databases">
        <authorList>
            <person name="De Vega J J."/>
            <person name="De Vega J J."/>
        </authorList>
    </citation>
    <scope>NUCLEOTIDE SEQUENCE</scope>
</reference>
<dbReference type="PRINTS" id="PR00380">
    <property type="entry name" value="KINESINHEAVY"/>
</dbReference>
<dbReference type="GO" id="GO:0008017">
    <property type="term" value="F:microtubule binding"/>
    <property type="evidence" value="ECO:0007669"/>
    <property type="project" value="InterPro"/>
</dbReference>
<sequence length="786" mass="86193">MCITGPRSRSVTSVTTIEVEPTLASASASCSQPIHAPLYSATMSTSATAKVKVIARLRPSGRGEQPDPGVRICHNEPSNSSFTIVNSSGNTSISDSTSTTLFTGVAVVNPRDPTQMFRYPFSSCYGPEATQESIFETDVLPLIDVAWSGITVTIFAYGVTSSGKTHTMQGTEEAPGVIPRVVNTLFDRASSSATRSEIAVSYIEIYKDDVYDLLVERENAPKLPVRENDAGQVFVAGLLSTSISSTAEFDSLYSTATKRRSVGATLLNRASSRSHSVLTLYLRAQEGDRIREGKINLVDLAGSENNKLTGNDASRMAESSAINKSLSVLGQVVHALNTGASRVPYRNAKLTRILQDALGGSSVGLLICNLAPGTKFRQDTLNTLKTKNIENKPVVHEKATVPPPIIPPPAVLAVKPVLGNRQGTRPSLVPRPASRVSSYGLGNHRTSNFGLDAGKENLLGKVVAKVKEKTPGLSEAEIDARISRAVEAEVARRVAESRQQWEEERAREREKERAEREAERERVEKTKEAGPSRKRRQEFDDDGNVDQMIRRHHDLDDQLQARLAELERKFERGNPEALTGAMSPVSKKKTGRAYVALARMHQDKGNLQVALDLYKRAETYVPDNVKLKERWILFLVHVFLCRAAASSTAPASKSRASGLQEQRLGPVERAPIIEVEWAVKHDKPFKPSPKRNKNKKARRAQTPVEMEIDPGHHILSDDQMEVDAIATSLVGRAPTERTNIVHEDQPMETPAKKPKRTVIDKAKAVLHEEENTEDNTAPRKTSRLAV</sequence>
<keyword evidence="4" id="KW-0802">TPR repeat</keyword>
<proteinExistence type="inferred from homology"/>
<protein>
    <recommendedName>
        <fullName evidence="5">Kinesin-like protein</fullName>
    </recommendedName>
</protein>
<feature type="domain" description="Kinesin motor" evidence="7">
    <location>
        <begin position="50"/>
        <end position="393"/>
    </location>
</feature>
<dbReference type="GO" id="GO:0005875">
    <property type="term" value="C:microtubule associated complex"/>
    <property type="evidence" value="ECO:0007669"/>
    <property type="project" value="TreeGrafter"/>
</dbReference>